<name>A0A060Y3C8_ONCMY</name>
<gene>
    <name evidence="1" type="ORF">GSONMT00023998001</name>
</gene>
<reference evidence="1" key="1">
    <citation type="journal article" date="2014" name="Nat. Commun.">
        <title>The rainbow trout genome provides novel insights into evolution after whole-genome duplication in vertebrates.</title>
        <authorList>
            <person name="Berthelot C."/>
            <person name="Brunet F."/>
            <person name="Chalopin D."/>
            <person name="Juanchich A."/>
            <person name="Bernard M."/>
            <person name="Noel B."/>
            <person name="Bento P."/>
            <person name="Da Silva C."/>
            <person name="Labadie K."/>
            <person name="Alberti A."/>
            <person name="Aury J.M."/>
            <person name="Louis A."/>
            <person name="Dehais P."/>
            <person name="Bardou P."/>
            <person name="Montfort J."/>
            <person name="Klopp C."/>
            <person name="Cabau C."/>
            <person name="Gaspin C."/>
            <person name="Thorgaard G.H."/>
            <person name="Boussaha M."/>
            <person name="Quillet E."/>
            <person name="Guyomard R."/>
            <person name="Galiana D."/>
            <person name="Bobe J."/>
            <person name="Volff J.N."/>
            <person name="Genet C."/>
            <person name="Wincker P."/>
            <person name="Jaillon O."/>
            <person name="Roest Crollius H."/>
            <person name="Guiguen Y."/>
        </authorList>
    </citation>
    <scope>NUCLEOTIDE SEQUENCE [LARGE SCALE GENOMIC DNA]</scope>
</reference>
<evidence type="ECO:0000313" key="2">
    <source>
        <dbReference type="Proteomes" id="UP000193380"/>
    </source>
</evidence>
<dbReference type="EMBL" id="FR907296">
    <property type="protein sequence ID" value="CDQ86428.1"/>
    <property type="molecule type" value="Genomic_DNA"/>
</dbReference>
<dbReference type="Proteomes" id="UP000193380">
    <property type="component" value="Unassembled WGS sequence"/>
</dbReference>
<accession>A0A060Y3C8</accession>
<reference evidence="1" key="2">
    <citation type="submission" date="2014-03" db="EMBL/GenBank/DDBJ databases">
        <authorList>
            <person name="Genoscope - CEA"/>
        </authorList>
    </citation>
    <scope>NUCLEOTIDE SEQUENCE</scope>
</reference>
<evidence type="ECO:0000313" key="1">
    <source>
        <dbReference type="EMBL" id="CDQ86428.1"/>
    </source>
</evidence>
<proteinExistence type="predicted"/>
<dbReference type="PaxDb" id="8022-A0A060Y3C8"/>
<dbReference type="STRING" id="8022.A0A060Y3C8"/>
<sequence length="104" mass="11523">MLRLVLRLRPSAGLPRSRGAQPELALSSRPVRGPCHLRRYHGSVRSRAVCSGGRFNTVVFASRALLQPAQTQRFYSLPPHQKVKLYCGQPVTYPDCSPPGITLL</sequence>
<protein>
    <submittedName>
        <fullName evidence="1">Uncharacterized protein</fullName>
    </submittedName>
</protein>
<dbReference type="AlphaFoldDB" id="A0A060Y3C8"/>
<organism evidence="1 2">
    <name type="scientific">Oncorhynchus mykiss</name>
    <name type="common">Rainbow trout</name>
    <name type="synonym">Salmo gairdneri</name>
    <dbReference type="NCBI Taxonomy" id="8022"/>
    <lineage>
        <taxon>Eukaryota</taxon>
        <taxon>Metazoa</taxon>
        <taxon>Chordata</taxon>
        <taxon>Craniata</taxon>
        <taxon>Vertebrata</taxon>
        <taxon>Euteleostomi</taxon>
        <taxon>Actinopterygii</taxon>
        <taxon>Neopterygii</taxon>
        <taxon>Teleostei</taxon>
        <taxon>Protacanthopterygii</taxon>
        <taxon>Salmoniformes</taxon>
        <taxon>Salmonidae</taxon>
        <taxon>Salmoninae</taxon>
        <taxon>Oncorhynchus</taxon>
    </lineage>
</organism>